<comment type="catalytic activity">
    <reaction evidence="13 15">
        <text>Couples ATP hydrolysis with the unwinding of duplex DNA by translocating in the 3'-5' direction.</text>
        <dbReference type="EC" id="5.6.2.4"/>
    </reaction>
</comment>
<evidence type="ECO:0000256" key="16">
    <source>
        <dbReference type="PROSITE-ProRule" id="PRU00560"/>
    </source>
</evidence>
<keyword evidence="20" id="KW-1185">Reference proteome</keyword>
<evidence type="ECO:0000256" key="3">
    <source>
        <dbReference type="ARBA" id="ARBA00022741"/>
    </source>
</evidence>
<dbReference type="CDD" id="cd22352">
    <property type="entry name" value="RecB_C-like"/>
    <property type="match status" value="1"/>
</dbReference>
<keyword evidence="7 15" id="KW-0269">Exonuclease</keyword>
<dbReference type="InterPro" id="IPR004586">
    <property type="entry name" value="RecB"/>
</dbReference>
<gene>
    <name evidence="15 19" type="primary">recB</name>
    <name evidence="19" type="ORF">PRHACTZTBTEA_012</name>
</gene>
<evidence type="ECO:0000256" key="6">
    <source>
        <dbReference type="ARBA" id="ARBA00022806"/>
    </source>
</evidence>
<dbReference type="RefSeq" id="WP_341765014.1">
    <property type="nucleotide sequence ID" value="NZ_OZ034688.1"/>
</dbReference>
<feature type="binding site" evidence="15">
    <location>
        <position position="1091"/>
    </location>
    <ligand>
        <name>Mg(2+)</name>
        <dbReference type="ChEBI" id="CHEBI:18420"/>
    </ligand>
</feature>
<dbReference type="InterPro" id="IPR014017">
    <property type="entry name" value="DNA_helicase_UvrD-like_C"/>
</dbReference>
<evidence type="ECO:0000256" key="13">
    <source>
        <dbReference type="ARBA" id="ARBA00034617"/>
    </source>
</evidence>
<evidence type="ECO:0000256" key="12">
    <source>
        <dbReference type="ARBA" id="ARBA00023235"/>
    </source>
</evidence>
<accession>A0ABM9NNA7</accession>
<sequence length="1183" mass="140554">MFDIFSFPLKGISLIEASAGTGKTYTIGIFYLRLLLGLCIKNVISKPFSVKEILVVTFTEAATNELRKRIRQRIREMYLVCLRNGIGFESKQEYMILFNELRNTKNINLAINLLSIAEYSINEASIYTIHSFCKRVLTTNAFEFGLLFKNSIIKNESIIQKQAVEDFWRCNFYKLNYSITKVIFSNWKNPDDLFREIHPFLKNNFKIILNLYKNKETLIERHNRLISIIKNIKKIWILNVCDFEKVFINSNINKRIYSSRFLPFWLKKITKWAKEKTEDYFLDKDLIRFSQNELDKKSKSNYGPKHIVFEQIEKLFLELFTIKDIVIPMAIKQVKKNIDYEKYNRSEIGFDDLISVLYKILNVNNNKILAKLINKNFPVAMIDEFQDTDLQQYYIFQKIYKGFNDTILIFIGDPKQSIYSFRGANIFTYFKVKKQVGNCYTLDTNYRSSKDMVKAVNYIFFRCDTPFIFEQIQFKPINFSQNNIYKKLIHNGKEVKALTFWYLDVKSVSVAEYEQAVIKKCTSQIVEYLIGGFKGTSYFFDNKEKKTFISGSDITVLVRTQREALLIYNALSELNVCSIFKSNQESVFSTKEAKELLILLKAIINPEKHNILRNALATSILNLNFEDIEKFNNNKDFLIKIVNEFYNYAIIWDKYGFMYMFNSLMIKRNIVQNFLFDVYDNRRLTNIMYIIELLQEESFHFENKHSLIRWLTRQIYDQNKRLNTEQICVEDDKNLVKINTIHNSKGLEYKIVLIPFASNFLFRSNGFYYDRKDFTVKLDLYKSEKTNILADEERLSEDLRLLYVALTRSIYHCSIGIAPLIKNNKKNNKNTDLHLSALGYLIQKKQVGNFEFLKNSLLNIKNKNIDISFIDLFEPKKKLIIKNDKNNFSKKIFNYNYYDNWKVISYSDLNKNNFKKKYGFISKIDFIDSRLKKNINSKLNINFLQNFKTIKIPYNFPKGIISGIFLHKIMEKINFSKKISLKWLIEELNYFGFDDELVFELQKWLYIITNVSLNNNGLSLSVLNKKDYIKELRFYLSIKNKIESKDIDKITHKYDEISKCCCKLNFEKIHGMLKGFIDLVFFWKGKFYLLDYKTNYIGGNSSFYSSIYIKKTIVNHRYDLQYQLYSLVLHRYLKQKLINYNYNVHFGGIYYLFLRGIDNINSKNGLFFYYPSFDFINELENLF</sequence>
<dbReference type="Pfam" id="PF13361">
    <property type="entry name" value="UvrD_C"/>
    <property type="match status" value="1"/>
</dbReference>
<name>A0ABM9NNA7_9GAMM</name>
<evidence type="ECO:0000259" key="18">
    <source>
        <dbReference type="PROSITE" id="PS51217"/>
    </source>
</evidence>
<keyword evidence="9 15" id="KW-0460">Magnesium</keyword>
<feature type="binding site" evidence="15">
    <location>
        <position position="1078"/>
    </location>
    <ligand>
        <name>Mg(2+)</name>
        <dbReference type="ChEBI" id="CHEBI:18420"/>
    </ligand>
</feature>
<dbReference type="Gene3D" id="3.90.320.10">
    <property type="match status" value="1"/>
</dbReference>
<dbReference type="InterPro" id="IPR011604">
    <property type="entry name" value="PDDEXK-like_dom_sf"/>
</dbReference>
<evidence type="ECO:0000256" key="10">
    <source>
        <dbReference type="ARBA" id="ARBA00023125"/>
    </source>
</evidence>
<dbReference type="InterPro" id="IPR027417">
    <property type="entry name" value="P-loop_NTPase"/>
</dbReference>
<comment type="catalytic activity">
    <reaction evidence="14 15">
        <text>ATP + H2O = ADP + phosphate + H(+)</text>
        <dbReference type="Rhea" id="RHEA:13065"/>
        <dbReference type="ChEBI" id="CHEBI:15377"/>
        <dbReference type="ChEBI" id="CHEBI:15378"/>
        <dbReference type="ChEBI" id="CHEBI:30616"/>
        <dbReference type="ChEBI" id="CHEBI:43474"/>
        <dbReference type="ChEBI" id="CHEBI:456216"/>
        <dbReference type="EC" id="5.6.2.4"/>
    </reaction>
</comment>
<dbReference type="SUPFAM" id="SSF52540">
    <property type="entry name" value="P-loop containing nucleoside triphosphate hydrolases"/>
    <property type="match status" value="1"/>
</dbReference>
<dbReference type="Gene3D" id="1.10.3170.10">
    <property type="entry name" value="Recbcd, chain B, domain 2"/>
    <property type="match status" value="1"/>
</dbReference>
<evidence type="ECO:0000256" key="1">
    <source>
        <dbReference type="ARBA" id="ARBA00022722"/>
    </source>
</evidence>
<dbReference type="PANTHER" id="PTHR11070:SF23">
    <property type="entry name" value="RECBCD ENZYME SUBUNIT RECB"/>
    <property type="match status" value="1"/>
</dbReference>
<comment type="cofactor">
    <cofactor evidence="15">
        <name>Mg(2+)</name>
        <dbReference type="ChEBI" id="CHEBI:18420"/>
    </cofactor>
    <text evidence="15">Binds 1 Mg(2+) ion per subunit.</text>
</comment>
<comment type="subunit">
    <text evidence="15">Heterotrimer of RecB, RecC and RecD. All subunits contribute to DNA-binding. Interacts with RecA.</text>
</comment>
<evidence type="ECO:0000313" key="20">
    <source>
        <dbReference type="Proteomes" id="UP001497533"/>
    </source>
</evidence>
<keyword evidence="1 15" id="KW-0540">Nuclease</keyword>
<comment type="catalytic activity">
    <reaction evidence="15">
        <text>Exonucleolytic cleavage (in the presence of ATP) in either 5'- to 3'- or 3'- to 5'-direction to yield 5'-phosphooligonucleotides.</text>
        <dbReference type="EC" id="3.1.11.5"/>
    </reaction>
</comment>
<comment type="similarity">
    <text evidence="15">Belongs to the helicase family. UvrD subfamily.</text>
</comment>
<dbReference type="Pfam" id="PF00580">
    <property type="entry name" value="UvrD-helicase"/>
    <property type="match status" value="1"/>
</dbReference>
<evidence type="ECO:0000256" key="8">
    <source>
        <dbReference type="ARBA" id="ARBA00022840"/>
    </source>
</evidence>
<feature type="binding site" evidence="16">
    <location>
        <begin position="17"/>
        <end position="24"/>
    </location>
    <ligand>
        <name>ATP</name>
        <dbReference type="ChEBI" id="CHEBI:30616"/>
    </ligand>
</feature>
<comment type="domain">
    <text evidence="15">The C-terminal domain has nuclease activity and interacts with RecD. It interacts with RecA, facilitating its loading onto ssDNA.</text>
</comment>
<dbReference type="PROSITE" id="PS51217">
    <property type="entry name" value="UVRD_HELICASE_CTER"/>
    <property type="match status" value="1"/>
</dbReference>
<keyword evidence="6 15" id="KW-0347">Helicase</keyword>
<dbReference type="InterPro" id="IPR014016">
    <property type="entry name" value="UvrD-like_ATP-bd"/>
</dbReference>
<keyword evidence="4 15" id="KW-0227">DNA damage</keyword>
<evidence type="ECO:0000259" key="17">
    <source>
        <dbReference type="PROSITE" id="PS51198"/>
    </source>
</evidence>
<keyword evidence="3 15" id="KW-0547">Nucleotide-binding</keyword>
<dbReference type="SUPFAM" id="SSF52980">
    <property type="entry name" value="Restriction endonuclease-like"/>
    <property type="match status" value="1"/>
</dbReference>
<dbReference type="PANTHER" id="PTHR11070">
    <property type="entry name" value="UVRD / RECB / PCRA DNA HELICASE FAMILY MEMBER"/>
    <property type="match status" value="1"/>
</dbReference>
<dbReference type="GO" id="GO:0008854">
    <property type="term" value="F:exodeoxyribonuclease V activity"/>
    <property type="evidence" value="ECO:0007669"/>
    <property type="project" value="UniProtKB-EC"/>
</dbReference>
<keyword evidence="2 15" id="KW-0479">Metal-binding</keyword>
<comment type="function">
    <text evidence="15">A helicase/nuclease that prepares dsDNA breaks (DSB) for recombinational DNA repair. Binds to DSBs and unwinds DNA via a highly rapid and processive ATP-dependent bidirectional helicase activity. Unwinds dsDNA until it encounters a Chi (crossover hotspot instigator) sequence from the 3' direction. Cuts ssDNA a few nucleotides 3' to the Chi site. The properties and activities of the enzyme are changed at Chi. The Chi-altered holoenzyme produces a long 3'-ssDNA overhang and facilitates RecA-binding to the ssDNA for homologous DNA recombination and repair. Holoenzyme degrades any linearized DNA that is unable to undergo homologous recombination. In the holoenzyme this subunit contributes ATPase, 3'-5' helicase, exonuclease activity and loads RecA onto ssDNA.</text>
</comment>
<evidence type="ECO:0000256" key="9">
    <source>
        <dbReference type="ARBA" id="ARBA00022842"/>
    </source>
</evidence>
<comment type="domain">
    <text evidence="15">The N-terminal DNA-binding domain is a ssDNA-dependent ATPase and has ATP-dependent 3'-5' helicase function. This domain interacts with RecC.</text>
</comment>
<feature type="region of interest" description="DNA-binding and helicase activity, interacts with RecC" evidence="15">
    <location>
        <begin position="1"/>
        <end position="854"/>
    </location>
</feature>
<keyword evidence="5 15" id="KW-0378">Hydrolase</keyword>
<dbReference type="Gene3D" id="3.40.50.300">
    <property type="entry name" value="P-loop containing nucleotide triphosphate hydrolases"/>
    <property type="match status" value="2"/>
</dbReference>
<dbReference type="EC" id="3.1.11.5" evidence="15"/>
<dbReference type="EC" id="5.6.2.4" evidence="15"/>
<dbReference type="Gene3D" id="1.10.486.10">
    <property type="entry name" value="PCRA, domain 4"/>
    <property type="match status" value="1"/>
</dbReference>
<feature type="domain" description="UvrD-like helicase ATP-binding" evidence="17">
    <location>
        <begin position="1"/>
        <end position="449"/>
    </location>
</feature>
<dbReference type="EMBL" id="OZ034688">
    <property type="protein sequence ID" value="CAL1328952.1"/>
    <property type="molecule type" value="Genomic_DNA"/>
</dbReference>
<organism evidence="19 20">
    <name type="scientific">Candidatus Providencia siddallii</name>
    <dbReference type="NCBI Taxonomy" id="1715285"/>
    <lineage>
        <taxon>Bacteria</taxon>
        <taxon>Pseudomonadati</taxon>
        <taxon>Pseudomonadota</taxon>
        <taxon>Gammaproteobacteria</taxon>
        <taxon>Enterobacterales</taxon>
        <taxon>Morganellaceae</taxon>
        <taxon>Providencia</taxon>
    </lineage>
</organism>
<dbReference type="PROSITE" id="PS51198">
    <property type="entry name" value="UVRD_HELICASE_ATP_BIND"/>
    <property type="match status" value="1"/>
</dbReference>
<evidence type="ECO:0000256" key="7">
    <source>
        <dbReference type="ARBA" id="ARBA00022839"/>
    </source>
</evidence>
<dbReference type="Proteomes" id="UP001497533">
    <property type="component" value="Chromosome"/>
</dbReference>
<feature type="binding site" evidence="15">
    <location>
        <position position="967"/>
    </location>
    <ligand>
        <name>Mg(2+)</name>
        <dbReference type="ChEBI" id="CHEBI:18420"/>
    </ligand>
</feature>
<keyword evidence="11 15" id="KW-0234">DNA repair</keyword>
<dbReference type="InterPro" id="IPR000212">
    <property type="entry name" value="DNA_helicase_UvrD/REP"/>
</dbReference>
<evidence type="ECO:0000256" key="4">
    <source>
        <dbReference type="ARBA" id="ARBA00022763"/>
    </source>
</evidence>
<feature type="region of interest" description="Nuclease activity, interacts with RecD and RecA" evidence="15">
    <location>
        <begin position="900"/>
        <end position="1183"/>
    </location>
</feature>
<evidence type="ECO:0000313" key="19">
    <source>
        <dbReference type="EMBL" id="CAL1328952.1"/>
    </source>
</evidence>
<evidence type="ECO:0000256" key="2">
    <source>
        <dbReference type="ARBA" id="ARBA00022723"/>
    </source>
</evidence>
<dbReference type="InterPro" id="IPR011335">
    <property type="entry name" value="Restrct_endonuc-II-like"/>
</dbReference>
<proteinExistence type="inferred from homology"/>
<reference evidence="19" key="1">
    <citation type="submission" date="2024-04" db="EMBL/GenBank/DDBJ databases">
        <authorList>
            <person name="Manzano-Marin A."/>
            <person name="Manzano-Marin A."/>
            <person name="Alejandro Manzano Marin A."/>
        </authorList>
    </citation>
    <scope>NUCLEOTIDE SEQUENCE [LARGE SCALE GENOMIC DNA]</scope>
    <source>
        <strain evidence="19">TABTEA</strain>
    </source>
</reference>
<keyword evidence="8 15" id="KW-0067">ATP-binding</keyword>
<feature type="domain" description="UvrD-like helicase C-terminal" evidence="18">
    <location>
        <begin position="479"/>
        <end position="746"/>
    </location>
</feature>
<dbReference type="HAMAP" id="MF_01485">
    <property type="entry name" value="RecB"/>
    <property type="match status" value="1"/>
</dbReference>
<comment type="miscellaneous">
    <text evidence="15">In the RecBCD complex, RecB has a slow 3'-5' helicase, an exonuclease activity and loads RecA onto ssDNA, RecD has a fast 5'-3' helicase activity, while RecC stimulates the ATPase and processivity of the RecB helicase and contributes to recognition of the Chi site.</text>
</comment>
<evidence type="ECO:0000256" key="14">
    <source>
        <dbReference type="ARBA" id="ARBA00048988"/>
    </source>
</evidence>
<keyword evidence="10 15" id="KW-0238">DNA-binding</keyword>
<keyword evidence="12 15" id="KW-0413">Isomerase</keyword>
<evidence type="ECO:0000256" key="5">
    <source>
        <dbReference type="ARBA" id="ARBA00022801"/>
    </source>
</evidence>
<dbReference type="NCBIfam" id="TIGR00609">
    <property type="entry name" value="recB"/>
    <property type="match status" value="1"/>
</dbReference>
<evidence type="ECO:0000256" key="11">
    <source>
        <dbReference type="ARBA" id="ARBA00023204"/>
    </source>
</evidence>
<protein>
    <recommendedName>
        <fullName evidence="15">RecBCD enzyme subunit RecB</fullName>
        <ecNumber evidence="15">3.1.11.5</ecNumber>
        <ecNumber evidence="15">5.6.2.4</ecNumber>
    </recommendedName>
    <alternativeName>
        <fullName evidence="15">DNA 3'-5' helicase subunit RecB</fullName>
    </alternativeName>
    <alternativeName>
        <fullName evidence="15">Exonuclease V subunit RecB</fullName>
        <shortName evidence="15">ExoV subunit RecB</shortName>
    </alternativeName>
    <alternativeName>
        <fullName evidence="15">Helicase/nuclease RecBCD subunit RecB</fullName>
    </alternativeName>
</protein>
<evidence type="ECO:0000256" key="15">
    <source>
        <dbReference type="HAMAP-Rule" id="MF_01485"/>
    </source>
</evidence>
<feature type="active site" description="For nuclease activity" evidence="15">
    <location>
        <position position="1091"/>
    </location>
</feature>